<evidence type="ECO:0000313" key="1">
    <source>
        <dbReference type="EMBL" id="SMB78714.1"/>
    </source>
</evidence>
<keyword evidence="2" id="KW-1185">Reference proteome</keyword>
<dbReference type="EMBL" id="FWWR01000008">
    <property type="protein sequence ID" value="SMB78714.1"/>
    <property type="molecule type" value="Genomic_DNA"/>
</dbReference>
<dbReference type="RefSeq" id="WP_084229789.1">
    <property type="nucleotide sequence ID" value="NZ_FWWR01000008.1"/>
</dbReference>
<accession>A0A1W1UD43</accession>
<organism evidence="1 2">
    <name type="scientific">Peptoniphilus asaccharolyticus DSM 20463</name>
    <dbReference type="NCBI Taxonomy" id="573058"/>
    <lineage>
        <taxon>Bacteria</taxon>
        <taxon>Bacillati</taxon>
        <taxon>Bacillota</taxon>
        <taxon>Tissierellia</taxon>
        <taxon>Tissierellales</taxon>
        <taxon>Peptoniphilaceae</taxon>
        <taxon>Peptoniphilus</taxon>
    </lineage>
</organism>
<dbReference type="Proteomes" id="UP000192368">
    <property type="component" value="Unassembled WGS sequence"/>
</dbReference>
<protein>
    <submittedName>
        <fullName evidence="1">Uncharacterized protein</fullName>
    </submittedName>
</protein>
<gene>
    <name evidence="1" type="ORF">SAMN00017477_0089</name>
</gene>
<proteinExistence type="predicted"/>
<evidence type="ECO:0000313" key="2">
    <source>
        <dbReference type="Proteomes" id="UP000192368"/>
    </source>
</evidence>
<reference evidence="2" key="1">
    <citation type="submission" date="2017-04" db="EMBL/GenBank/DDBJ databases">
        <authorList>
            <person name="Varghese N."/>
            <person name="Submissions S."/>
        </authorList>
    </citation>
    <scope>NUCLEOTIDE SEQUENCE [LARGE SCALE GENOMIC DNA]</scope>
    <source>
        <strain evidence="2">DSM 20463</strain>
    </source>
</reference>
<dbReference type="OrthoDB" id="3240019at2"/>
<sequence>MPRLSKKQILNKSKKKIKEKLENKLVYSIEELNHFLDEDARSLNLPKTLKIEELIEFLEDNQILEGIQLNFPRKTVIRYISKCSQDIKYDDLLNIVSTITSKGYFSHYTAAFIHGLTNNIVKNIYFSYKNSTNNKPTKKLLQENIDMAFSKPARLTNNFLVYDIYKIVLLENTFRDEGILKKLDKKNNKFINFTDIEKTLIDISVRPEYAGGVAEVLEIYKRAKGQVSSNKLKAYLKKANYTYPYHQVVGFYLEHTGYSELALKFMEEFPIEYNFYLTNEINKKEFSSRWKIFYPSGLI</sequence>
<name>A0A1W1UD43_PEPAS</name>
<dbReference type="AlphaFoldDB" id="A0A1W1UD43"/>